<gene>
    <name evidence="1" type="ORF">DPEC_G00264970</name>
</gene>
<evidence type="ECO:0000313" key="2">
    <source>
        <dbReference type="Proteomes" id="UP001157502"/>
    </source>
</evidence>
<dbReference type="Proteomes" id="UP001157502">
    <property type="component" value="Chromosome 23"/>
</dbReference>
<keyword evidence="2" id="KW-1185">Reference proteome</keyword>
<comment type="caution">
    <text evidence="1">The sequence shown here is derived from an EMBL/GenBank/DDBJ whole genome shotgun (WGS) entry which is preliminary data.</text>
</comment>
<proteinExistence type="predicted"/>
<name>A0ACC2FST2_DALPE</name>
<organism evidence="1 2">
    <name type="scientific">Dallia pectoralis</name>
    <name type="common">Alaska blackfish</name>
    <dbReference type="NCBI Taxonomy" id="75939"/>
    <lineage>
        <taxon>Eukaryota</taxon>
        <taxon>Metazoa</taxon>
        <taxon>Chordata</taxon>
        <taxon>Craniata</taxon>
        <taxon>Vertebrata</taxon>
        <taxon>Euteleostomi</taxon>
        <taxon>Actinopterygii</taxon>
        <taxon>Neopterygii</taxon>
        <taxon>Teleostei</taxon>
        <taxon>Protacanthopterygii</taxon>
        <taxon>Esociformes</taxon>
        <taxon>Umbridae</taxon>
        <taxon>Dallia</taxon>
    </lineage>
</organism>
<feature type="non-terminal residue" evidence="1">
    <location>
        <position position="87"/>
    </location>
</feature>
<dbReference type="EMBL" id="CM055750">
    <property type="protein sequence ID" value="KAJ7994352.1"/>
    <property type="molecule type" value="Genomic_DNA"/>
</dbReference>
<evidence type="ECO:0000313" key="1">
    <source>
        <dbReference type="EMBL" id="KAJ7994352.1"/>
    </source>
</evidence>
<reference evidence="1" key="1">
    <citation type="submission" date="2021-05" db="EMBL/GenBank/DDBJ databases">
        <authorList>
            <person name="Pan Q."/>
            <person name="Jouanno E."/>
            <person name="Zahm M."/>
            <person name="Klopp C."/>
            <person name="Cabau C."/>
            <person name="Louis A."/>
            <person name="Berthelot C."/>
            <person name="Parey E."/>
            <person name="Roest Crollius H."/>
            <person name="Montfort J."/>
            <person name="Robinson-Rechavi M."/>
            <person name="Bouchez O."/>
            <person name="Lampietro C."/>
            <person name="Lopez Roques C."/>
            <person name="Donnadieu C."/>
            <person name="Postlethwait J."/>
            <person name="Bobe J."/>
            <person name="Dillon D."/>
            <person name="Chandos A."/>
            <person name="von Hippel F."/>
            <person name="Guiguen Y."/>
        </authorList>
    </citation>
    <scope>NUCLEOTIDE SEQUENCE</scope>
    <source>
        <strain evidence="1">YG-Jan2019</strain>
    </source>
</reference>
<protein>
    <submittedName>
        <fullName evidence="1">Uncharacterized protein</fullName>
    </submittedName>
</protein>
<accession>A0ACC2FST2</accession>
<sequence length="87" mass="9945">MRISLRVRTSKCVETRLNDAWSSRTGRGWTAAMVTTVISSFQPDSGSDTSLGIDQMLDLQGFTRGQVIYHCIWSKYGRYPETPRHYI</sequence>